<dbReference type="Gene3D" id="1.10.8.730">
    <property type="match status" value="1"/>
</dbReference>
<sequence>MFPTRTYDPESELFWSSDSVDTSALSAIWLCHPLPGVSEDAVSIINSMISNDIPKNSVLSISLVSSTFVAPIISYFRSARRHVISDMTSPLKAQLAKEYVDNRIALFESGVKKPLDVDTKVLLKDKYLLITLKLNIEDLPEEDDFHKVKTLATSFEQTFESLNLYPQRVDNEMFLMLMRGLIYPGKQPSKEMDEYKELNEQIFDLDTHISVDKDKLVVGEHHVRSLSVQQYPQNTALPIMSFLVGDPKGSQNQISCPFILTTHLYFPDVHSAKQSIDKKAKSTRMQNLGKLGRLVPRIGIKDENFTHLTTSLEEGSKPVFAWTNLLLFAQDQETLTKQSSQAKNFYEVHGFKLSQDTFLQGPCFQQQLPTCINNAAVKFTRRFCTMTAEQACHLLPIVADWKGNGLGSNNLFYSRRGQVVVFDPFDTDTNMNGCVFGESGSGKSVLLNDIAMGVYSRGGQVRIIDSGRSYKKTTETVHGEFIEFAPNVQIILNPFTDVIDINAELPSLKVILEQMAAPKDGLSDYQMSQLEKITLEAWNVYQNQLNITILSELIIKKGAESNDEDIRKMGEQFFPYNRHGNYGKYFDGDANLTMSGDWSVLELDDLTAMKELRTVVLLLLISKLNKDFYNGDRAIPKILIVDEYWKFGLDDDQGSERIQKFMIGAFRLFRKYNAASFLGTQSPLDLAPDGNSPILQNAANVIVMKQKTESVEALKRNGILALTDYTFDLMKTVRRKGSEYSDLFIYTSGRGFGIARFVIDRFTQLLYTTDAKETAELNMIMSEGHNVVEAIKIKMGREGS</sequence>
<feature type="domain" description="TraG P-loop" evidence="1">
    <location>
        <begin position="429"/>
        <end position="792"/>
    </location>
</feature>
<dbReference type="GO" id="GO:0005524">
    <property type="term" value="F:ATP binding"/>
    <property type="evidence" value="ECO:0007669"/>
    <property type="project" value="UniProtKB-KW"/>
</dbReference>
<evidence type="ECO:0000313" key="3">
    <source>
        <dbReference type="Proteomes" id="UP000537141"/>
    </source>
</evidence>
<keyword evidence="2" id="KW-0067">ATP-binding</keyword>
<evidence type="ECO:0000313" key="2">
    <source>
        <dbReference type="EMBL" id="MBB6543065.1"/>
    </source>
</evidence>
<dbReference type="Gene3D" id="3.40.50.300">
    <property type="entry name" value="P-loop containing nucleotide triphosphate hydrolases"/>
    <property type="match status" value="1"/>
</dbReference>
<dbReference type="InterPro" id="IPR043964">
    <property type="entry name" value="P-loop_TraG"/>
</dbReference>
<dbReference type="InterPro" id="IPR027417">
    <property type="entry name" value="P-loop_NTPase"/>
</dbReference>
<accession>A0A7X0NGQ8</accession>
<dbReference type="AlphaFoldDB" id="A0A7X0NGQ8"/>
<dbReference type="PANTHER" id="PTHR38467:SF1">
    <property type="entry name" value="CONJUGATIVE TRANSFER: ASSEMBLY"/>
    <property type="match status" value="1"/>
</dbReference>
<dbReference type="SUPFAM" id="SSF52540">
    <property type="entry name" value="P-loop containing nucleoside triphosphate hydrolases"/>
    <property type="match status" value="1"/>
</dbReference>
<dbReference type="Pfam" id="PF19044">
    <property type="entry name" value="P-loop_TraG"/>
    <property type="match status" value="1"/>
</dbReference>
<dbReference type="Pfam" id="PF11130">
    <property type="entry name" value="TraC_F_IV"/>
    <property type="match status" value="1"/>
</dbReference>
<dbReference type="PANTHER" id="PTHR38467">
    <property type="match status" value="1"/>
</dbReference>
<proteinExistence type="predicted"/>
<evidence type="ECO:0000259" key="1">
    <source>
        <dbReference type="Pfam" id="PF19044"/>
    </source>
</evidence>
<organism evidence="2 3">
    <name type="scientific">Thalassotalea piscium</name>
    <dbReference type="NCBI Taxonomy" id="1230533"/>
    <lineage>
        <taxon>Bacteria</taxon>
        <taxon>Pseudomonadati</taxon>
        <taxon>Pseudomonadota</taxon>
        <taxon>Gammaproteobacteria</taxon>
        <taxon>Alteromonadales</taxon>
        <taxon>Colwelliaceae</taxon>
        <taxon>Thalassotalea</taxon>
    </lineage>
</organism>
<dbReference type="InterPro" id="IPR025955">
    <property type="entry name" value="TraC/Conjuga_ATPase"/>
</dbReference>
<name>A0A7X0NGQ8_9GAMM</name>
<reference evidence="2 3" key="1">
    <citation type="submission" date="2020-08" db="EMBL/GenBank/DDBJ databases">
        <title>Genomic Encyclopedia of Type Strains, Phase IV (KMG-IV): sequencing the most valuable type-strain genomes for metagenomic binning, comparative biology and taxonomic classification.</title>
        <authorList>
            <person name="Goeker M."/>
        </authorList>
    </citation>
    <scope>NUCLEOTIDE SEQUENCE [LARGE SCALE GENOMIC DNA]</scope>
    <source>
        <strain evidence="2 3">DSM 26287</strain>
    </source>
</reference>
<comment type="caution">
    <text evidence="2">The sequence shown here is derived from an EMBL/GenBank/DDBJ whole genome shotgun (WGS) entry which is preliminary data.</text>
</comment>
<dbReference type="InterPro" id="IPR053155">
    <property type="entry name" value="F-pilin_assembly_TraC"/>
</dbReference>
<gene>
    <name evidence="2" type="ORF">HNQ55_001572</name>
</gene>
<keyword evidence="3" id="KW-1185">Reference proteome</keyword>
<dbReference type="EMBL" id="JACHHU010000010">
    <property type="protein sequence ID" value="MBB6543065.1"/>
    <property type="molecule type" value="Genomic_DNA"/>
</dbReference>
<dbReference type="Proteomes" id="UP000537141">
    <property type="component" value="Unassembled WGS sequence"/>
</dbReference>
<keyword evidence="2" id="KW-0547">Nucleotide-binding</keyword>
<dbReference type="RefSeq" id="WP_343043953.1">
    <property type="nucleotide sequence ID" value="NZ_BAABLB010000049.1"/>
</dbReference>
<protein>
    <submittedName>
        <fullName evidence="2">Conjugal transfer ATP-binding protein TraC</fullName>
    </submittedName>
</protein>